<evidence type="ECO:0000313" key="3">
    <source>
        <dbReference type="Proteomes" id="UP000182229"/>
    </source>
</evidence>
<reference evidence="2 3" key="2">
    <citation type="submission" date="2016-12" db="EMBL/GenBank/DDBJ databases">
        <title>Draft Genome Sequence of Cystobacter ferrugineus Strain Cbfe23.</title>
        <authorList>
            <person name="Akbar S."/>
            <person name="Dowd S.E."/>
            <person name="Stevens D.C."/>
        </authorList>
    </citation>
    <scope>NUCLEOTIDE SEQUENCE [LARGE SCALE GENOMIC DNA]</scope>
    <source>
        <strain evidence="2 3">Cbfe23</strain>
    </source>
</reference>
<comment type="caution">
    <text evidence="2">The sequence shown here is derived from an EMBL/GenBank/DDBJ whole genome shotgun (WGS) entry which is preliminary data.</text>
</comment>
<feature type="transmembrane region" description="Helical" evidence="1">
    <location>
        <begin position="34"/>
        <end position="60"/>
    </location>
</feature>
<dbReference type="EMBL" id="MPIN01000005">
    <property type="protein sequence ID" value="OJH39020.1"/>
    <property type="molecule type" value="Genomic_DNA"/>
</dbReference>
<dbReference type="OrthoDB" id="5523249at2"/>
<gene>
    <name evidence="2" type="ORF">BON30_20300</name>
</gene>
<dbReference type="AlphaFoldDB" id="A0A1L9B9S0"/>
<organism evidence="2 3">
    <name type="scientific">Cystobacter ferrugineus</name>
    <dbReference type="NCBI Taxonomy" id="83449"/>
    <lineage>
        <taxon>Bacteria</taxon>
        <taxon>Pseudomonadati</taxon>
        <taxon>Myxococcota</taxon>
        <taxon>Myxococcia</taxon>
        <taxon>Myxococcales</taxon>
        <taxon>Cystobacterineae</taxon>
        <taxon>Archangiaceae</taxon>
        <taxon>Cystobacter</taxon>
    </lineage>
</organism>
<evidence type="ECO:0000256" key="1">
    <source>
        <dbReference type="SAM" id="Phobius"/>
    </source>
</evidence>
<proteinExistence type="predicted"/>
<keyword evidence="3" id="KW-1185">Reference proteome</keyword>
<keyword evidence="1" id="KW-0812">Transmembrane</keyword>
<dbReference type="STRING" id="83449.BON30_20300"/>
<name>A0A1L9B9S0_9BACT</name>
<evidence type="ECO:0000313" key="2">
    <source>
        <dbReference type="EMBL" id="OJH39020.1"/>
    </source>
</evidence>
<keyword evidence="1" id="KW-0472">Membrane</keyword>
<reference evidence="3" key="1">
    <citation type="submission" date="2016-11" db="EMBL/GenBank/DDBJ databases">
        <authorList>
            <person name="Shukria A."/>
            <person name="Stevens D.C."/>
        </authorList>
    </citation>
    <scope>NUCLEOTIDE SEQUENCE [LARGE SCALE GENOMIC DNA]</scope>
    <source>
        <strain evidence="3">Cbfe23</strain>
    </source>
</reference>
<dbReference type="Proteomes" id="UP000182229">
    <property type="component" value="Unassembled WGS sequence"/>
</dbReference>
<accession>A0A1L9B9S0</accession>
<sequence>MDEQEEEAKKGTKALEFSHLDQAIEWIKKNKAEVAIGTIVIIGGVGFVISTGGSGALILAPLAL</sequence>
<protein>
    <submittedName>
        <fullName evidence="2">Uncharacterized protein</fullName>
    </submittedName>
</protein>
<keyword evidence="1" id="KW-1133">Transmembrane helix</keyword>